<organism evidence="2 3">
    <name type="scientific">Paradevosia tibetensis</name>
    <dbReference type="NCBI Taxonomy" id="1447062"/>
    <lineage>
        <taxon>Bacteria</taxon>
        <taxon>Pseudomonadati</taxon>
        <taxon>Pseudomonadota</taxon>
        <taxon>Alphaproteobacteria</taxon>
        <taxon>Hyphomicrobiales</taxon>
        <taxon>Devosiaceae</taxon>
        <taxon>Paradevosia</taxon>
    </lineage>
</organism>
<dbReference type="EMBL" id="CP041690">
    <property type="protein sequence ID" value="QEE20397.1"/>
    <property type="molecule type" value="Genomic_DNA"/>
</dbReference>
<evidence type="ECO:0000256" key="1">
    <source>
        <dbReference type="SAM" id="MobiDB-lite"/>
    </source>
</evidence>
<name>A0A5B9DMJ0_9HYPH</name>
<reference evidence="2 3" key="1">
    <citation type="journal article" date="2015" name="Int. J. Syst. Evol. Microbiol.">
        <title>Youhaiella tibetensis gen. nov., sp. nov., isolated from subsurface sediment.</title>
        <authorList>
            <person name="Wang Y.X."/>
            <person name="Huang F.Q."/>
            <person name="Nogi Y."/>
            <person name="Pang S.J."/>
            <person name="Wang P.K."/>
            <person name="Lv J."/>
        </authorList>
    </citation>
    <scope>NUCLEOTIDE SEQUENCE [LARGE SCALE GENOMIC DNA]</scope>
    <source>
        <strain evidence="3">fig4</strain>
    </source>
</reference>
<evidence type="ECO:0000313" key="3">
    <source>
        <dbReference type="Proteomes" id="UP000321062"/>
    </source>
</evidence>
<dbReference type="OrthoDB" id="7961146at2"/>
<accession>A0A5B9DMJ0</accession>
<protein>
    <submittedName>
        <fullName evidence="2">Uncharacterized protein</fullName>
    </submittedName>
</protein>
<dbReference type="KEGG" id="yti:FNA67_09510"/>
<gene>
    <name evidence="2" type="ORF">FNA67_09510</name>
</gene>
<evidence type="ECO:0000313" key="2">
    <source>
        <dbReference type="EMBL" id="QEE20397.1"/>
    </source>
</evidence>
<proteinExistence type="predicted"/>
<feature type="region of interest" description="Disordered" evidence="1">
    <location>
        <begin position="111"/>
        <end position="130"/>
    </location>
</feature>
<keyword evidence="3" id="KW-1185">Reference proteome</keyword>
<dbReference type="RefSeq" id="WP_147655870.1">
    <property type="nucleotide sequence ID" value="NZ_BMFM01000001.1"/>
</dbReference>
<dbReference type="Proteomes" id="UP000321062">
    <property type="component" value="Chromosome"/>
</dbReference>
<sequence>MTDLSAVDEAAAWADRLIGREFRGPGDTIDAARYRTARKHGVPESSLWALRYRRPKDIAGSVYRALQRAYEAECERQEARLRHELEITKTLQATQARSSLVAETEAVLGPAEGEAIGTASERAVPDAESF</sequence>
<dbReference type="AlphaFoldDB" id="A0A5B9DMJ0"/>